<evidence type="ECO:0000259" key="8">
    <source>
        <dbReference type="PROSITE" id="PS50199"/>
    </source>
</evidence>
<feature type="region of interest" description="Disordered" evidence="7">
    <location>
        <begin position="893"/>
        <end position="928"/>
    </location>
</feature>
<dbReference type="AlphaFoldDB" id="A0A1I8IH89"/>
<reference evidence="10" key="1">
    <citation type="submission" date="2016-11" db="UniProtKB">
        <authorList>
            <consortium name="WormBaseParasite"/>
        </authorList>
    </citation>
    <scope>IDENTIFICATION</scope>
</reference>
<dbReference type="GO" id="GO:0004842">
    <property type="term" value="F:ubiquitin-protein transferase activity"/>
    <property type="evidence" value="ECO:0007669"/>
    <property type="project" value="TreeGrafter"/>
</dbReference>
<dbReference type="GO" id="GO:0043130">
    <property type="term" value="F:ubiquitin binding"/>
    <property type="evidence" value="ECO:0007669"/>
    <property type="project" value="TreeGrafter"/>
</dbReference>
<dbReference type="Proteomes" id="UP000095280">
    <property type="component" value="Unplaced"/>
</dbReference>
<dbReference type="Gene3D" id="2.30.30.380">
    <property type="entry name" value="Zn-finger domain of Sec23/24"/>
    <property type="match status" value="1"/>
</dbReference>
<feature type="region of interest" description="Disordered" evidence="7">
    <location>
        <begin position="831"/>
        <end position="852"/>
    </location>
</feature>
<keyword evidence="9" id="KW-1185">Reference proteome</keyword>
<dbReference type="Gene3D" id="3.10.20.90">
    <property type="entry name" value="Phosphatidylinositol 3-kinase Catalytic Subunit, Chain A, domain 1"/>
    <property type="match status" value="1"/>
</dbReference>
<proteinExistence type="predicted"/>
<dbReference type="GO" id="GO:0008270">
    <property type="term" value="F:zinc ion binding"/>
    <property type="evidence" value="ECO:0007669"/>
    <property type="project" value="UniProtKB-KW"/>
</dbReference>
<name>A0A1I8IH89_9PLAT</name>
<dbReference type="PANTHER" id="PTHR22770">
    <property type="entry name" value="UBIQUITIN CONJUGATING ENZYME 7 INTERACTING PROTEIN-RELATED"/>
    <property type="match status" value="1"/>
</dbReference>
<evidence type="ECO:0000256" key="7">
    <source>
        <dbReference type="SAM" id="MobiDB-lite"/>
    </source>
</evidence>
<feature type="compositionally biased region" description="Basic and acidic residues" evidence="7">
    <location>
        <begin position="359"/>
        <end position="371"/>
    </location>
</feature>
<evidence type="ECO:0000256" key="3">
    <source>
        <dbReference type="ARBA" id="ARBA00022771"/>
    </source>
</evidence>
<keyword evidence="3 6" id="KW-0863">Zinc-finger</keyword>
<dbReference type="GO" id="GO:0043161">
    <property type="term" value="P:proteasome-mediated ubiquitin-dependent protein catabolic process"/>
    <property type="evidence" value="ECO:0007669"/>
    <property type="project" value="TreeGrafter"/>
</dbReference>
<feature type="compositionally biased region" description="Basic and acidic residues" evidence="7">
    <location>
        <begin position="577"/>
        <end position="586"/>
    </location>
</feature>
<dbReference type="InterPro" id="IPR051628">
    <property type="entry name" value="LUBAC_E3_Ligases"/>
</dbReference>
<dbReference type="PROSITE" id="PS01358">
    <property type="entry name" value="ZF_RANBP2_1"/>
    <property type="match status" value="1"/>
</dbReference>
<accession>A0A1I8IH89</accession>
<keyword evidence="2" id="KW-0479">Metal-binding</keyword>
<evidence type="ECO:0000256" key="1">
    <source>
        <dbReference type="ARBA" id="ARBA00004906"/>
    </source>
</evidence>
<evidence type="ECO:0000313" key="10">
    <source>
        <dbReference type="WBParaSite" id="maker-uti_cns_0012770-snap-gene-0.2-mRNA-1"/>
    </source>
</evidence>
<keyword evidence="4" id="KW-0833">Ubl conjugation pathway</keyword>
<feature type="region of interest" description="Disordered" evidence="7">
    <location>
        <begin position="329"/>
        <end position="375"/>
    </location>
</feature>
<sequence>MRPARSPRKNPMDRPWAKANSWHIRSRMCAIDQWCRWCSRSQPSRWAAASCWRQRPPAAAITAVLLLLPPLLKQLPALGNRINVADNRRTGRLLRLRRLGHNQPDGLFGRPQLEHCGGLLNVAAGLPAQGVVQRHNDQAAGVAGKLQDNQAGAVAGEGANKTAPGTVYKWSTGCLAGAQAGPIMAGRLQASKKQVECHASFCQGFLLSCCFPPLCCYRIKRFGERNSDLHGLLVLRRRSRLLLTCRVSNEFPKDTVADSPLPTKYTAISWRRFCTKLMNAGSLPLLENLMGFKFILRQRDALGLWQVVERGAGKNAQASECDWGGHPGAVGAAAVDGQDEGGQQGGDAADGAAEEDTSVPDRGRDVGRDLDQTGQDGVYEDVAGQEIRVQGYAVAQNKMRDFFSIIRVLNISETLPSRLCSGGCEVWKPSRWTHQQLLGSGRDGPAVHSGDVFAHVEGVGVPAVGDQPARRFLQETATPTNSVMHTVDSRLTVAKMPCAKCSPRVNRASIAQLTSSTGRRPNLRWGSVGCTRNAQHDAEAVAEGVAAEHKRLQALALTDKIPLRPVRVGLLAHERRSDHVEHRNDHVGSGLPRQRGEEVEQHDLVAAKAADVFQNLFVLHFERGRVKTPRGEEKWRAVGPRGGVQDADKDCPPAQPMMTHTAMMDTLEPPSPTAASKGVAADWWPAVSSAAARLEAAIKSGDAEEAARQARLLCERHVQLDIRPAPPPLAMPQQQEESPVVARRSLLDDGWFALPVALEGRGRQRQLLRLMARGDTRIGELRARVAARARDLPPGRQCWIAGGLLASDDRCLKDLGAVSETQPVHLYVLGDPQPAATPEASPAKEDVEPSPAVPAATVSVAMEPVAKQPQRTWDCPVCTFRNRWRRPGCEMCATERPESAPSSGASSDEKGSGLDSREPTGQRRRGHNEGLFRVLRPVPAAKQQQQQQAGSGRRICYSRDFLLSLQNCPLASRKPGACRASCCDRRSLPGPSGGSHQPDELCAAASPAATCGQKAPASRPGCITVGRKADSRAQETGAASSVFAARSGRQLFVCE</sequence>
<protein>
    <submittedName>
        <fullName evidence="10">RanBP2-type domain-containing protein</fullName>
    </submittedName>
</protein>
<dbReference type="UniPathway" id="UPA00143"/>
<evidence type="ECO:0000256" key="4">
    <source>
        <dbReference type="ARBA" id="ARBA00022786"/>
    </source>
</evidence>
<dbReference type="GO" id="GO:0097039">
    <property type="term" value="P:protein linear polyubiquitination"/>
    <property type="evidence" value="ECO:0007669"/>
    <property type="project" value="TreeGrafter"/>
</dbReference>
<organism evidence="9 10">
    <name type="scientific">Macrostomum lignano</name>
    <dbReference type="NCBI Taxonomy" id="282301"/>
    <lineage>
        <taxon>Eukaryota</taxon>
        <taxon>Metazoa</taxon>
        <taxon>Spiralia</taxon>
        <taxon>Lophotrochozoa</taxon>
        <taxon>Platyhelminthes</taxon>
        <taxon>Rhabditophora</taxon>
        <taxon>Macrostomorpha</taxon>
        <taxon>Macrostomida</taxon>
        <taxon>Macrostomidae</taxon>
        <taxon>Macrostomum</taxon>
    </lineage>
</organism>
<evidence type="ECO:0000256" key="5">
    <source>
        <dbReference type="ARBA" id="ARBA00022833"/>
    </source>
</evidence>
<comment type="pathway">
    <text evidence="1">Protein modification; protein ubiquitination.</text>
</comment>
<dbReference type="SUPFAM" id="SSF90209">
    <property type="entry name" value="Ran binding protein zinc finger-like"/>
    <property type="match status" value="1"/>
</dbReference>
<feature type="domain" description="RanBP2-type" evidence="8">
    <location>
        <begin position="869"/>
        <end position="898"/>
    </location>
</feature>
<dbReference type="InterPro" id="IPR036443">
    <property type="entry name" value="Znf_RanBP2_sf"/>
</dbReference>
<dbReference type="GO" id="GO:0071797">
    <property type="term" value="C:LUBAC complex"/>
    <property type="evidence" value="ECO:0007669"/>
    <property type="project" value="TreeGrafter"/>
</dbReference>
<dbReference type="InterPro" id="IPR001876">
    <property type="entry name" value="Znf_RanBP2"/>
</dbReference>
<dbReference type="PROSITE" id="PS50199">
    <property type="entry name" value="ZF_RANBP2_2"/>
    <property type="match status" value="1"/>
</dbReference>
<evidence type="ECO:0000256" key="2">
    <source>
        <dbReference type="ARBA" id="ARBA00022723"/>
    </source>
</evidence>
<dbReference type="WBParaSite" id="maker-uti_cns_0012770-snap-gene-0.2-mRNA-1">
    <property type="protein sequence ID" value="maker-uti_cns_0012770-snap-gene-0.2-mRNA-1"/>
    <property type="gene ID" value="maker-uti_cns_0012770-snap-gene-0.2"/>
</dbReference>
<keyword evidence="5" id="KW-0862">Zinc</keyword>
<dbReference type="PANTHER" id="PTHR22770:SF13">
    <property type="entry name" value="RING-TYPE DOMAIN-CONTAINING PROTEIN"/>
    <property type="match status" value="1"/>
</dbReference>
<evidence type="ECO:0000256" key="6">
    <source>
        <dbReference type="PROSITE-ProRule" id="PRU00322"/>
    </source>
</evidence>
<feature type="compositionally biased region" description="Basic and acidic residues" evidence="7">
    <location>
        <begin position="907"/>
        <end position="921"/>
    </location>
</feature>
<feature type="region of interest" description="Disordered" evidence="7">
    <location>
        <begin position="577"/>
        <end position="597"/>
    </location>
</feature>
<evidence type="ECO:0000313" key="9">
    <source>
        <dbReference type="Proteomes" id="UP000095280"/>
    </source>
</evidence>